<dbReference type="KEGG" id="gtr:GLOTRDRAFT_122246"/>
<organism evidence="1 2">
    <name type="scientific">Gloeophyllum trabeum (strain ATCC 11539 / FP-39264 / Madison 617)</name>
    <name type="common">Brown rot fungus</name>
    <dbReference type="NCBI Taxonomy" id="670483"/>
    <lineage>
        <taxon>Eukaryota</taxon>
        <taxon>Fungi</taxon>
        <taxon>Dikarya</taxon>
        <taxon>Basidiomycota</taxon>
        <taxon>Agaricomycotina</taxon>
        <taxon>Agaricomycetes</taxon>
        <taxon>Gloeophyllales</taxon>
        <taxon>Gloeophyllaceae</taxon>
        <taxon>Gloeophyllum</taxon>
    </lineage>
</organism>
<dbReference type="GeneID" id="19300816"/>
<proteinExistence type="predicted"/>
<dbReference type="AlphaFoldDB" id="S7RLY7"/>
<dbReference type="EMBL" id="KB469305">
    <property type="protein sequence ID" value="EPQ53719.1"/>
    <property type="molecule type" value="Genomic_DNA"/>
</dbReference>
<dbReference type="RefSeq" id="XP_007868013.1">
    <property type="nucleotide sequence ID" value="XM_007869822.1"/>
</dbReference>
<keyword evidence="2" id="KW-1185">Reference proteome</keyword>
<sequence length="236" mass="26551">MLSMARTCLKKASGTSSRAASTARILGRLPSHNLSVAPATCRTLYNAAPVRLQKTRPLRASNTGSWNDDDKEKLLEFLEGRADSCKPENEWKLFAMYAKPGSDLTPVDYFKLIITNMEFLASYAPSVEFNEFRSANVEPESTINRGREALMTFATSADRWMQKAISHPEAEEKGMHTDSELLESAQHLAWNTRLIQQYKQGDMPPGTSWQDLCDAILLSMHLAVKNMERYVGGKWE</sequence>
<gene>
    <name evidence="1" type="ORF">GLOTRDRAFT_122246</name>
</gene>
<reference evidence="1 2" key="1">
    <citation type="journal article" date="2012" name="Science">
        <title>The Paleozoic origin of enzymatic lignin decomposition reconstructed from 31 fungal genomes.</title>
        <authorList>
            <person name="Floudas D."/>
            <person name="Binder M."/>
            <person name="Riley R."/>
            <person name="Barry K."/>
            <person name="Blanchette R.A."/>
            <person name="Henrissat B."/>
            <person name="Martinez A.T."/>
            <person name="Otillar R."/>
            <person name="Spatafora J.W."/>
            <person name="Yadav J.S."/>
            <person name="Aerts A."/>
            <person name="Benoit I."/>
            <person name="Boyd A."/>
            <person name="Carlson A."/>
            <person name="Copeland A."/>
            <person name="Coutinho P.M."/>
            <person name="de Vries R.P."/>
            <person name="Ferreira P."/>
            <person name="Findley K."/>
            <person name="Foster B."/>
            <person name="Gaskell J."/>
            <person name="Glotzer D."/>
            <person name="Gorecki P."/>
            <person name="Heitman J."/>
            <person name="Hesse C."/>
            <person name="Hori C."/>
            <person name="Igarashi K."/>
            <person name="Jurgens J.A."/>
            <person name="Kallen N."/>
            <person name="Kersten P."/>
            <person name="Kohler A."/>
            <person name="Kuees U."/>
            <person name="Kumar T.K.A."/>
            <person name="Kuo A."/>
            <person name="LaButti K."/>
            <person name="Larrondo L.F."/>
            <person name="Lindquist E."/>
            <person name="Ling A."/>
            <person name="Lombard V."/>
            <person name="Lucas S."/>
            <person name="Lundell T."/>
            <person name="Martin R."/>
            <person name="McLaughlin D.J."/>
            <person name="Morgenstern I."/>
            <person name="Morin E."/>
            <person name="Murat C."/>
            <person name="Nagy L.G."/>
            <person name="Nolan M."/>
            <person name="Ohm R.A."/>
            <person name="Patyshakuliyeva A."/>
            <person name="Rokas A."/>
            <person name="Ruiz-Duenas F.J."/>
            <person name="Sabat G."/>
            <person name="Salamov A."/>
            <person name="Samejima M."/>
            <person name="Schmutz J."/>
            <person name="Slot J.C."/>
            <person name="St John F."/>
            <person name="Stenlid J."/>
            <person name="Sun H."/>
            <person name="Sun S."/>
            <person name="Syed K."/>
            <person name="Tsang A."/>
            <person name="Wiebenga A."/>
            <person name="Young D."/>
            <person name="Pisabarro A."/>
            <person name="Eastwood D.C."/>
            <person name="Martin F."/>
            <person name="Cullen D."/>
            <person name="Grigoriev I.V."/>
            <person name="Hibbett D.S."/>
        </authorList>
    </citation>
    <scope>NUCLEOTIDE SEQUENCE [LARGE SCALE GENOMIC DNA]</scope>
    <source>
        <strain evidence="1 2">ATCC 11539</strain>
    </source>
</reference>
<dbReference type="OrthoDB" id="3252951at2759"/>
<dbReference type="eggNOG" id="ENOG502R1M6">
    <property type="taxonomic scope" value="Eukaryota"/>
</dbReference>
<dbReference type="HOGENOM" id="CLU_1175536_0_0_1"/>
<evidence type="ECO:0000313" key="2">
    <source>
        <dbReference type="Proteomes" id="UP000030669"/>
    </source>
</evidence>
<protein>
    <submittedName>
        <fullName evidence="1">Uncharacterized protein</fullName>
    </submittedName>
</protein>
<accession>S7RLY7</accession>
<dbReference type="Proteomes" id="UP000030669">
    <property type="component" value="Unassembled WGS sequence"/>
</dbReference>
<name>S7RLY7_GLOTA</name>
<evidence type="ECO:0000313" key="1">
    <source>
        <dbReference type="EMBL" id="EPQ53719.1"/>
    </source>
</evidence>